<feature type="domain" description="SH3" evidence="3">
    <location>
        <begin position="254"/>
        <end position="314"/>
    </location>
</feature>
<dbReference type="PRINTS" id="PR00452">
    <property type="entry name" value="SH3DOMAIN"/>
</dbReference>
<comment type="caution">
    <text evidence="4">The sequence shown here is derived from an EMBL/GenBank/DDBJ whole genome shotgun (WGS) entry which is preliminary data.</text>
</comment>
<dbReference type="VEuPathDB" id="TrichDB:TRFO_08883"/>
<dbReference type="GO" id="GO:0015629">
    <property type="term" value="C:actin cytoskeleton"/>
    <property type="evidence" value="ECO:0007669"/>
    <property type="project" value="TreeGrafter"/>
</dbReference>
<dbReference type="PROSITE" id="PS50002">
    <property type="entry name" value="SH3"/>
    <property type="match status" value="1"/>
</dbReference>
<dbReference type="InterPro" id="IPR001452">
    <property type="entry name" value="SH3_domain"/>
</dbReference>
<dbReference type="InterPro" id="IPR036028">
    <property type="entry name" value="SH3-like_dom_sf"/>
</dbReference>
<evidence type="ECO:0000259" key="3">
    <source>
        <dbReference type="PROSITE" id="PS50002"/>
    </source>
</evidence>
<evidence type="ECO:0000256" key="1">
    <source>
        <dbReference type="ARBA" id="ARBA00022443"/>
    </source>
</evidence>
<dbReference type="GO" id="GO:0031097">
    <property type="term" value="C:medial cortex"/>
    <property type="evidence" value="ECO:0007669"/>
    <property type="project" value="TreeGrafter"/>
</dbReference>
<name>A0A1J4JHH0_9EUKA</name>
<dbReference type="OrthoDB" id="10255128at2759"/>
<dbReference type="PANTHER" id="PTHR47174">
    <property type="entry name" value="BRIDGING INTEGRATOR 3"/>
    <property type="match status" value="1"/>
</dbReference>
<dbReference type="RefSeq" id="XP_068351719.1">
    <property type="nucleotide sequence ID" value="XM_068494552.1"/>
</dbReference>
<dbReference type="SMART" id="SM00326">
    <property type="entry name" value="SH3"/>
    <property type="match status" value="1"/>
</dbReference>
<sequence length="380" mass="41925">MALASGDELVTIFKRIKTRIIQGGKNYDTLFAILAKRADIEEKFARDIKALIPADSDKEDALLQSVLNELRTESEIHSRFSTELKSKVIVPMDKDGKKLKDQSKGILSDLKKISTPVKKSVGDAHKAQKALEDANAILSTLPATKKDPQVKKIQKLSAEMNQKVVKANQAADAAKGVGVPKIHQAFSKFDSDRLGKMQNYTINFVASKKGYSQKIVDNCSSLTTRAAALDSDDRSKRYVNNVFHTSTGEEVKENEVNVVIAIADFRSEEPGDLQFRRGDRIHVTLEHNSGWWEGQMDDGKKGLFPRSYVEIAGAPRGPIPINAVFNAYDDFLGGQPQFVDLLNGDLVFVDVLAKDGFCKGINLRTHKKGAFPIAALEHSV</sequence>
<dbReference type="InterPro" id="IPR027267">
    <property type="entry name" value="AH/BAR_dom_sf"/>
</dbReference>
<evidence type="ECO:0000256" key="2">
    <source>
        <dbReference type="PROSITE-ProRule" id="PRU00192"/>
    </source>
</evidence>
<dbReference type="Proteomes" id="UP000179807">
    <property type="component" value="Unassembled WGS sequence"/>
</dbReference>
<dbReference type="Gene3D" id="2.30.30.40">
    <property type="entry name" value="SH3 Domains"/>
    <property type="match status" value="2"/>
</dbReference>
<dbReference type="SUPFAM" id="SSF103657">
    <property type="entry name" value="BAR/IMD domain-like"/>
    <property type="match status" value="1"/>
</dbReference>
<organism evidence="4 5">
    <name type="scientific">Tritrichomonas foetus</name>
    <dbReference type="NCBI Taxonomy" id="1144522"/>
    <lineage>
        <taxon>Eukaryota</taxon>
        <taxon>Metamonada</taxon>
        <taxon>Parabasalia</taxon>
        <taxon>Tritrichomonadida</taxon>
        <taxon>Tritrichomonadidae</taxon>
        <taxon>Tritrichomonas</taxon>
    </lineage>
</organism>
<dbReference type="Gene3D" id="1.20.1270.60">
    <property type="entry name" value="Arfaptin homology (AH) domain/BAR domain"/>
    <property type="match status" value="1"/>
</dbReference>
<dbReference type="InterPro" id="IPR046982">
    <property type="entry name" value="BIN3/RVS161-like"/>
</dbReference>
<reference evidence="4" key="1">
    <citation type="submission" date="2016-10" db="EMBL/GenBank/DDBJ databases">
        <authorList>
            <person name="Benchimol M."/>
            <person name="Almeida L.G."/>
            <person name="Vasconcelos A.T."/>
            <person name="Perreira-Neves A."/>
            <person name="Rosa I.A."/>
            <person name="Tasca T."/>
            <person name="Bogo M.R."/>
            <person name="de Souza W."/>
        </authorList>
    </citation>
    <scope>NUCLEOTIDE SEQUENCE [LARGE SCALE GENOMIC DNA]</scope>
    <source>
        <strain evidence="4">K</strain>
    </source>
</reference>
<accession>A0A1J4JHH0</accession>
<dbReference type="EMBL" id="MLAK01001049">
    <property type="protein sequence ID" value="OHS98582.1"/>
    <property type="molecule type" value="Genomic_DNA"/>
</dbReference>
<dbReference type="GO" id="GO:0051666">
    <property type="term" value="P:actin cortical patch localization"/>
    <property type="evidence" value="ECO:0007669"/>
    <property type="project" value="InterPro"/>
</dbReference>
<keyword evidence="5" id="KW-1185">Reference proteome</keyword>
<evidence type="ECO:0000313" key="5">
    <source>
        <dbReference type="Proteomes" id="UP000179807"/>
    </source>
</evidence>
<dbReference type="CDD" id="cd00174">
    <property type="entry name" value="SH3"/>
    <property type="match status" value="1"/>
</dbReference>
<gene>
    <name evidence="4" type="ORF">TRFO_08883</name>
</gene>
<dbReference type="GO" id="GO:0043332">
    <property type="term" value="C:mating projection tip"/>
    <property type="evidence" value="ECO:0007669"/>
    <property type="project" value="TreeGrafter"/>
</dbReference>
<dbReference type="GO" id="GO:1990528">
    <property type="term" value="C:Rvs161p-Rvs167p complex"/>
    <property type="evidence" value="ECO:0007669"/>
    <property type="project" value="TreeGrafter"/>
</dbReference>
<dbReference type="AlphaFoldDB" id="A0A1J4JHH0"/>
<evidence type="ECO:0000313" key="4">
    <source>
        <dbReference type="EMBL" id="OHS98582.1"/>
    </source>
</evidence>
<dbReference type="PANTHER" id="PTHR47174:SF1">
    <property type="entry name" value="REDUCED VIABILITY UPON STARVATION PROTEIN 167"/>
    <property type="match status" value="1"/>
</dbReference>
<proteinExistence type="predicted"/>
<dbReference type="GO" id="GO:0006897">
    <property type="term" value="P:endocytosis"/>
    <property type="evidence" value="ECO:0007669"/>
    <property type="project" value="InterPro"/>
</dbReference>
<dbReference type="GeneID" id="94829256"/>
<dbReference type="SUPFAM" id="SSF50044">
    <property type="entry name" value="SH3-domain"/>
    <property type="match status" value="1"/>
</dbReference>
<keyword evidence="1 2" id="KW-0728">SH3 domain</keyword>
<dbReference type="Pfam" id="PF00018">
    <property type="entry name" value="SH3_1"/>
    <property type="match status" value="1"/>
</dbReference>
<dbReference type="GO" id="GO:0097320">
    <property type="term" value="P:plasma membrane tubulation"/>
    <property type="evidence" value="ECO:0007669"/>
    <property type="project" value="TreeGrafter"/>
</dbReference>
<dbReference type="GO" id="GO:0008289">
    <property type="term" value="F:lipid binding"/>
    <property type="evidence" value="ECO:0007669"/>
    <property type="project" value="TreeGrafter"/>
</dbReference>
<protein>
    <submittedName>
        <fullName evidence="4">Variant SH3 domain containing protein</fullName>
    </submittedName>
</protein>